<feature type="compositionally biased region" description="Pro residues" evidence="1">
    <location>
        <begin position="17"/>
        <end position="27"/>
    </location>
</feature>
<feature type="compositionally biased region" description="Basic and acidic residues" evidence="1">
    <location>
        <begin position="630"/>
        <end position="640"/>
    </location>
</feature>
<feature type="compositionally biased region" description="Acidic residues" evidence="1">
    <location>
        <begin position="479"/>
        <end position="496"/>
    </location>
</feature>
<reference evidence="2 3" key="1">
    <citation type="submission" date="2024-02" db="EMBL/GenBank/DDBJ databases">
        <title>De novo assembly and annotation of 12 fungi associated with fruit tree decline syndrome in Ontario, Canada.</title>
        <authorList>
            <person name="Sulman M."/>
            <person name="Ellouze W."/>
            <person name="Ilyukhin E."/>
        </authorList>
    </citation>
    <scope>NUCLEOTIDE SEQUENCE [LARGE SCALE GENOMIC DNA]</scope>
    <source>
        <strain evidence="2 3">M97-236</strain>
    </source>
</reference>
<feature type="compositionally biased region" description="Low complexity" evidence="1">
    <location>
        <begin position="687"/>
        <end position="703"/>
    </location>
</feature>
<feature type="compositionally biased region" description="Acidic residues" evidence="1">
    <location>
        <begin position="619"/>
        <end position="629"/>
    </location>
</feature>
<feature type="compositionally biased region" description="Basic and acidic residues" evidence="1">
    <location>
        <begin position="559"/>
        <end position="580"/>
    </location>
</feature>
<evidence type="ECO:0000313" key="2">
    <source>
        <dbReference type="EMBL" id="KAL1606999.1"/>
    </source>
</evidence>
<name>A0ABR3RRD7_9PLEO</name>
<protein>
    <submittedName>
        <fullName evidence="2">Uncharacterized protein</fullName>
    </submittedName>
</protein>
<accession>A0ABR3RRD7</accession>
<dbReference type="Proteomes" id="UP001521222">
    <property type="component" value="Unassembled WGS sequence"/>
</dbReference>
<gene>
    <name evidence="2" type="ORF">SLS59_002701</name>
</gene>
<proteinExistence type="predicted"/>
<feature type="region of interest" description="Disordered" evidence="1">
    <location>
        <begin position="1"/>
        <end position="28"/>
    </location>
</feature>
<evidence type="ECO:0000313" key="3">
    <source>
        <dbReference type="Proteomes" id="UP001521222"/>
    </source>
</evidence>
<feature type="compositionally biased region" description="Polar residues" evidence="1">
    <location>
        <begin position="499"/>
        <end position="521"/>
    </location>
</feature>
<feature type="compositionally biased region" description="Basic residues" evidence="1">
    <location>
        <begin position="409"/>
        <end position="424"/>
    </location>
</feature>
<keyword evidence="3" id="KW-1185">Reference proteome</keyword>
<dbReference type="EMBL" id="JAKIXB020000007">
    <property type="protein sequence ID" value="KAL1606999.1"/>
    <property type="molecule type" value="Genomic_DNA"/>
</dbReference>
<feature type="region of interest" description="Disordered" evidence="1">
    <location>
        <begin position="475"/>
        <end position="737"/>
    </location>
</feature>
<comment type="caution">
    <text evidence="2">The sequence shown here is derived from an EMBL/GenBank/DDBJ whole genome shotgun (WGS) entry which is preliminary data.</text>
</comment>
<organism evidence="2 3">
    <name type="scientific">Nothophoma quercina</name>
    <dbReference type="NCBI Taxonomy" id="749835"/>
    <lineage>
        <taxon>Eukaryota</taxon>
        <taxon>Fungi</taxon>
        <taxon>Dikarya</taxon>
        <taxon>Ascomycota</taxon>
        <taxon>Pezizomycotina</taxon>
        <taxon>Dothideomycetes</taxon>
        <taxon>Pleosporomycetidae</taxon>
        <taxon>Pleosporales</taxon>
        <taxon>Pleosporineae</taxon>
        <taxon>Didymellaceae</taxon>
        <taxon>Nothophoma</taxon>
    </lineage>
</organism>
<feature type="region of interest" description="Disordered" evidence="1">
    <location>
        <begin position="391"/>
        <end position="432"/>
    </location>
</feature>
<evidence type="ECO:0000256" key="1">
    <source>
        <dbReference type="SAM" id="MobiDB-lite"/>
    </source>
</evidence>
<sequence>MADVRGVRAGSRRKTPIPQPEKAPSPPDLTIVEELDTEIALGEVPGTPQRFDIPLEPAPFRSPGAVSEMSGTTAISSFSMIEAEFLDPKYMLKHVRKLCDSAEDFLQHLAPKNGSEADDRRSILEIQKPDSDFTEEYRDFDEELTVHLKHFKSAEHNYIHIRAVHRALFGSYNDVGALQSGIDLVFYLANILILGKQMIHHDRSDKDIWNHLRQLDSTFPSQFMRSLVSNGSQTAAGDSVLLEETFKLGLELRTQLAVSLFERFAYDAEFNPDEALEEIFIRSEASQDIGLVRGWSLVALGGDQASLSHDFQNVVLQRINDIRSFILTDSQSLENGDLIDQDGLASKFPWEPVILQLLQWVRLRHGELSASIEEIGGSAAILANVKQAIAAPQPAPEDNRPTNAPRDSPRKKRTSFGRYRRRSSRRFDPNAPIDVRAIDALKARERDSGVHFDPKDPQPGEEFEQIALEEDSAQQIVEEQAEVEDAPEDVEEEAELSEPIQQIDDNIGEQTLSGDEQQQGDATLVAGEEELEDIDQFAATGPPKSTQDVLAALHSVEPTGKENRKKSYFERQADAQRVEFEDGFGSSQATPGPSTRVLDKGKQRADLLPSVSQKRAREESDEEEEDEYEATERTSRVQERRQKKPVSKRVRVEPPSSAPAPPSHQPVRASQTTRAPSVPAEEEPRMPQSRQRAPASSAPTAPRMQEEEESLSEREAPEMTEPEPEPPRSTYNDQRTIALQNSAIGRPRQPRRTWTMDMEEALVEYMARFPRMYSQIQKYDASEDGYGLLEDFTQVNLKDKTRTMAINMIK</sequence>